<evidence type="ECO:0000256" key="3">
    <source>
        <dbReference type="ARBA" id="ARBA00023002"/>
    </source>
</evidence>
<keyword evidence="2" id="KW-0223">Dioxygenase</keyword>
<dbReference type="GO" id="GO:0051213">
    <property type="term" value="F:dioxygenase activity"/>
    <property type="evidence" value="ECO:0007669"/>
    <property type="project" value="UniProtKB-KW"/>
</dbReference>
<dbReference type="Proteomes" id="UP000053237">
    <property type="component" value="Unassembled WGS sequence"/>
</dbReference>
<sequence>MSSQSNTHKPCAVIEENLHSKSDTDERCDQFPFDGAEENSVDNQVKEPIEHPNVTQTAADENQIDDGHLQNFYNYADIFPELLILKENYSIILEEMAAAEKSKNWPIWPENHYVSESREWRILPFCYTFPAFDASKTTWVDATCSQCPKTVKILQSLPNLRTALFSKLGPATCLSAHRGWADLSNHILRVHLSLVVPKLSDGSPCCSMVVGNEAQVHEEGELIVFDDSKLHYAYNRHPSKTRVVLIVDLHRPDHIPRGRARGGHTNELDEFVKVFG</sequence>
<dbReference type="GO" id="GO:0016020">
    <property type="term" value="C:membrane"/>
    <property type="evidence" value="ECO:0007669"/>
    <property type="project" value="TreeGrafter"/>
</dbReference>
<dbReference type="AlphaFoldDB" id="A0A024GE59"/>
<evidence type="ECO:0000256" key="2">
    <source>
        <dbReference type="ARBA" id="ARBA00022964"/>
    </source>
</evidence>
<dbReference type="SUPFAM" id="SSF51197">
    <property type="entry name" value="Clavaminate synthase-like"/>
    <property type="match status" value="1"/>
</dbReference>
<dbReference type="EMBL" id="CAIX01000080">
    <property type="protein sequence ID" value="CCI44810.1"/>
    <property type="molecule type" value="Genomic_DNA"/>
</dbReference>
<gene>
    <name evidence="6" type="ORF">BN9_056340</name>
</gene>
<dbReference type="PANTHER" id="PTHR46332:SF5">
    <property type="entry name" value="ASPARTATE BETA-HYDROXYLASE DOMAIN CONTAINING 2"/>
    <property type="match status" value="1"/>
</dbReference>
<accession>A0A024GE59</accession>
<evidence type="ECO:0000256" key="4">
    <source>
        <dbReference type="SAM" id="MobiDB-lite"/>
    </source>
</evidence>
<dbReference type="Gene3D" id="2.60.120.330">
    <property type="entry name" value="B-lactam Antibiotic, Isopenicillin N Synthase, Chain"/>
    <property type="match status" value="1"/>
</dbReference>
<keyword evidence="7" id="KW-1185">Reference proteome</keyword>
<reference evidence="6 7" key="1">
    <citation type="submission" date="2012-05" db="EMBL/GenBank/DDBJ databases">
        <title>Recombination and specialization in a pathogen metapopulation.</title>
        <authorList>
            <person name="Gardiner A."/>
            <person name="Kemen E."/>
            <person name="Schultz-Larsen T."/>
            <person name="MacLean D."/>
            <person name="Van Oosterhout C."/>
            <person name="Jones J.D.G."/>
        </authorList>
    </citation>
    <scope>NUCLEOTIDE SEQUENCE [LARGE SCALE GENOMIC DNA]</scope>
    <source>
        <strain evidence="6 7">Ac Nc2</strain>
    </source>
</reference>
<organism evidence="6 7">
    <name type="scientific">Albugo candida</name>
    <dbReference type="NCBI Taxonomy" id="65357"/>
    <lineage>
        <taxon>Eukaryota</taxon>
        <taxon>Sar</taxon>
        <taxon>Stramenopiles</taxon>
        <taxon>Oomycota</taxon>
        <taxon>Peronosporomycetes</taxon>
        <taxon>Albuginales</taxon>
        <taxon>Albuginaceae</taxon>
        <taxon>Albugo</taxon>
    </lineage>
</organism>
<dbReference type="InterPro" id="IPR051821">
    <property type="entry name" value="Asp/Asn_beta-hydroxylase"/>
</dbReference>
<comment type="caution">
    <text evidence="6">The sequence shown here is derived from an EMBL/GenBank/DDBJ whole genome shotgun (WGS) entry which is preliminary data.</text>
</comment>
<keyword evidence="3" id="KW-0560">Oxidoreductase</keyword>
<dbReference type="InterPro" id="IPR007803">
    <property type="entry name" value="Asp/Arg/Pro-Hydrxlase"/>
</dbReference>
<feature type="region of interest" description="Disordered" evidence="4">
    <location>
        <begin position="1"/>
        <end position="27"/>
    </location>
</feature>
<name>A0A024GE59_9STRA</name>
<dbReference type="OrthoDB" id="438431at2759"/>
<evidence type="ECO:0000313" key="6">
    <source>
        <dbReference type="EMBL" id="CCI44810.1"/>
    </source>
</evidence>
<feature type="compositionally biased region" description="Basic and acidic residues" evidence="4">
    <location>
        <begin position="16"/>
        <end position="27"/>
    </location>
</feature>
<dbReference type="Pfam" id="PF05118">
    <property type="entry name" value="Asp_Arg_Hydrox"/>
    <property type="match status" value="1"/>
</dbReference>
<feature type="domain" description="Aspartyl/asparaginy/proline hydroxylase" evidence="5">
    <location>
        <begin position="87"/>
        <end position="252"/>
    </location>
</feature>
<protein>
    <recommendedName>
        <fullName evidence="5">Aspartyl/asparaginy/proline hydroxylase domain-containing protein</fullName>
    </recommendedName>
</protein>
<dbReference type="PANTHER" id="PTHR46332">
    <property type="entry name" value="ASPARTATE BETA-HYDROXYLASE DOMAIN-CONTAINING PROTEIN 2"/>
    <property type="match status" value="1"/>
</dbReference>
<evidence type="ECO:0000259" key="5">
    <source>
        <dbReference type="Pfam" id="PF05118"/>
    </source>
</evidence>
<comment type="similarity">
    <text evidence="1">Belongs to the aspartyl/asparaginyl beta-hydroxylase family.</text>
</comment>
<proteinExistence type="inferred from homology"/>
<dbReference type="InParanoid" id="A0A024GE59"/>
<dbReference type="STRING" id="65357.A0A024GE59"/>
<evidence type="ECO:0000313" key="7">
    <source>
        <dbReference type="Proteomes" id="UP000053237"/>
    </source>
</evidence>
<dbReference type="InterPro" id="IPR027443">
    <property type="entry name" value="IPNS-like_sf"/>
</dbReference>
<evidence type="ECO:0000256" key="1">
    <source>
        <dbReference type="ARBA" id="ARBA00007730"/>
    </source>
</evidence>